<evidence type="ECO:0000313" key="3">
    <source>
        <dbReference type="EMBL" id="MCI89683.1"/>
    </source>
</evidence>
<accession>A0A392VQB6</accession>
<dbReference type="Gene3D" id="1.25.10.10">
    <property type="entry name" value="Leucine-rich Repeat Variant"/>
    <property type="match status" value="1"/>
</dbReference>
<keyword evidence="1" id="KW-0677">Repeat</keyword>
<feature type="non-terminal residue" evidence="3">
    <location>
        <position position="1"/>
    </location>
</feature>
<name>A0A392VQB6_9FABA</name>
<feature type="repeat" description="ARM" evidence="2">
    <location>
        <begin position="28"/>
        <end position="70"/>
    </location>
</feature>
<protein>
    <submittedName>
        <fullName evidence="3">U-box domain-containing protein 4-like</fullName>
    </submittedName>
</protein>
<proteinExistence type="predicted"/>
<dbReference type="InterPro" id="IPR000225">
    <property type="entry name" value="Armadillo"/>
</dbReference>
<dbReference type="InterPro" id="IPR011989">
    <property type="entry name" value="ARM-like"/>
</dbReference>
<dbReference type="Proteomes" id="UP000265520">
    <property type="component" value="Unassembled WGS sequence"/>
</dbReference>
<organism evidence="3 4">
    <name type="scientific">Trifolium medium</name>
    <dbReference type="NCBI Taxonomy" id="97028"/>
    <lineage>
        <taxon>Eukaryota</taxon>
        <taxon>Viridiplantae</taxon>
        <taxon>Streptophyta</taxon>
        <taxon>Embryophyta</taxon>
        <taxon>Tracheophyta</taxon>
        <taxon>Spermatophyta</taxon>
        <taxon>Magnoliopsida</taxon>
        <taxon>eudicotyledons</taxon>
        <taxon>Gunneridae</taxon>
        <taxon>Pentapetalae</taxon>
        <taxon>rosids</taxon>
        <taxon>fabids</taxon>
        <taxon>Fabales</taxon>
        <taxon>Fabaceae</taxon>
        <taxon>Papilionoideae</taxon>
        <taxon>50 kb inversion clade</taxon>
        <taxon>NPAAA clade</taxon>
        <taxon>Hologalegina</taxon>
        <taxon>IRL clade</taxon>
        <taxon>Trifolieae</taxon>
        <taxon>Trifolium</taxon>
    </lineage>
</organism>
<evidence type="ECO:0000256" key="1">
    <source>
        <dbReference type="ARBA" id="ARBA00022737"/>
    </source>
</evidence>
<dbReference type="SUPFAM" id="SSF48371">
    <property type="entry name" value="ARM repeat"/>
    <property type="match status" value="1"/>
</dbReference>
<evidence type="ECO:0000313" key="4">
    <source>
        <dbReference type="Proteomes" id="UP000265520"/>
    </source>
</evidence>
<feature type="non-terminal residue" evidence="3">
    <location>
        <position position="70"/>
    </location>
</feature>
<dbReference type="InterPro" id="IPR016024">
    <property type="entry name" value="ARM-type_fold"/>
</dbReference>
<dbReference type="AlphaFoldDB" id="A0A392VQB6"/>
<sequence>GEAKTTAADVIWDLSANSNTISVIRDSGAITNLVELLSHGSEEAKLNVSGAFSQLSYSESGRMALADAGA</sequence>
<reference evidence="3 4" key="1">
    <citation type="journal article" date="2018" name="Front. Plant Sci.">
        <title>Red Clover (Trifolium pratense) and Zigzag Clover (T. medium) - A Picture of Genomic Similarities and Differences.</title>
        <authorList>
            <person name="Dluhosova J."/>
            <person name="Istvanek J."/>
            <person name="Nedelnik J."/>
            <person name="Repkova J."/>
        </authorList>
    </citation>
    <scope>NUCLEOTIDE SEQUENCE [LARGE SCALE GENOMIC DNA]</scope>
    <source>
        <strain evidence="4">cv. 10/8</strain>
        <tissue evidence="3">Leaf</tissue>
    </source>
</reference>
<dbReference type="PROSITE" id="PS50176">
    <property type="entry name" value="ARM_REPEAT"/>
    <property type="match status" value="1"/>
</dbReference>
<keyword evidence="4" id="KW-1185">Reference proteome</keyword>
<dbReference type="EMBL" id="LXQA011225362">
    <property type="protein sequence ID" value="MCI89683.1"/>
    <property type="molecule type" value="Genomic_DNA"/>
</dbReference>
<evidence type="ECO:0000256" key="2">
    <source>
        <dbReference type="PROSITE-ProRule" id="PRU00259"/>
    </source>
</evidence>
<comment type="caution">
    <text evidence="3">The sequence shown here is derived from an EMBL/GenBank/DDBJ whole genome shotgun (WGS) entry which is preliminary data.</text>
</comment>